<dbReference type="GO" id="GO:0046872">
    <property type="term" value="F:metal ion binding"/>
    <property type="evidence" value="ECO:0007669"/>
    <property type="project" value="UniProtKB-KW"/>
</dbReference>
<dbReference type="PANTHER" id="PTHR43687:SF1">
    <property type="entry name" value="FERREDOXIN III"/>
    <property type="match status" value="1"/>
</dbReference>
<accession>L0IMK0</accession>
<keyword evidence="6" id="KW-0670">Pyruvate</keyword>
<dbReference type="Gene3D" id="1.10.10.1100">
    <property type="entry name" value="BFD-like [2Fe-2S]-binding domain"/>
    <property type="match status" value="1"/>
</dbReference>
<feature type="domain" description="4Fe-4S ferredoxin-type" evidence="5">
    <location>
        <begin position="6"/>
        <end position="35"/>
    </location>
</feature>
<dbReference type="PROSITE" id="PS51379">
    <property type="entry name" value="4FE4S_FER_2"/>
    <property type="match status" value="2"/>
</dbReference>
<dbReference type="InterPro" id="IPR041854">
    <property type="entry name" value="BFD-like_2Fe2S-bd_dom_sf"/>
</dbReference>
<dbReference type="PATRIC" id="fig|698948.3.peg.1835"/>
<reference evidence="6 7" key="1">
    <citation type="submission" date="2012-03" db="EMBL/GenBank/DDBJ databases">
        <title>Complete sequence of chromosome of Thermoanaerobacterium thermosaccharolyticum M0795.</title>
        <authorList>
            <consortium name="US DOE Joint Genome Institute"/>
            <person name="Lucas S."/>
            <person name="Han J."/>
            <person name="Lapidus A."/>
            <person name="Cheng J.-F."/>
            <person name="Goodwin L."/>
            <person name="Pitluck S."/>
            <person name="Peters L."/>
            <person name="Teshima H."/>
            <person name="Detter J.C."/>
            <person name="Han C."/>
            <person name="Tapia R."/>
            <person name="Land M."/>
            <person name="Hauser L."/>
            <person name="Kyrpides N."/>
            <person name="Ivanova N."/>
            <person name="Pagani I."/>
            <person name="Feinberg L."/>
            <person name="Folden J."/>
            <person name="Hogsett D."/>
            <person name="Shaw J."/>
            <person name="Woyke T."/>
        </authorList>
    </citation>
    <scope>NUCLEOTIDE SEQUENCE [LARGE SCALE GENOMIC DNA]</scope>
    <source>
        <strain evidence="6 7">M0795</strain>
    </source>
</reference>
<proteinExistence type="predicted"/>
<evidence type="ECO:0000256" key="2">
    <source>
        <dbReference type="ARBA" id="ARBA00022723"/>
    </source>
</evidence>
<dbReference type="GO" id="GO:0051539">
    <property type="term" value="F:4 iron, 4 sulfur cluster binding"/>
    <property type="evidence" value="ECO:0007669"/>
    <property type="project" value="UniProtKB-KW"/>
</dbReference>
<dbReference type="InterPro" id="IPR017896">
    <property type="entry name" value="4Fe4S_Fe-S-bd"/>
</dbReference>
<dbReference type="PANTHER" id="PTHR43687">
    <property type="entry name" value="ADENYLYLSULFATE REDUCTASE, BETA SUBUNIT"/>
    <property type="match status" value="1"/>
</dbReference>
<dbReference type="InterPro" id="IPR017900">
    <property type="entry name" value="4Fe4S_Fe_S_CS"/>
</dbReference>
<dbReference type="SUPFAM" id="SSF54862">
    <property type="entry name" value="4Fe-4S ferredoxins"/>
    <property type="match status" value="1"/>
</dbReference>
<dbReference type="Pfam" id="PF13237">
    <property type="entry name" value="Fer4_10"/>
    <property type="match status" value="1"/>
</dbReference>
<dbReference type="Proteomes" id="UP000010845">
    <property type="component" value="Chromosome"/>
</dbReference>
<dbReference type="EMBL" id="CP003066">
    <property type="protein sequence ID" value="AGB19451.1"/>
    <property type="molecule type" value="Genomic_DNA"/>
</dbReference>
<evidence type="ECO:0000313" key="7">
    <source>
        <dbReference type="Proteomes" id="UP000010845"/>
    </source>
</evidence>
<gene>
    <name evidence="6" type="ORF">Thethe_01838</name>
</gene>
<dbReference type="Pfam" id="PF04324">
    <property type="entry name" value="Fer2_BFD"/>
    <property type="match status" value="1"/>
</dbReference>
<dbReference type="InterPro" id="IPR007419">
    <property type="entry name" value="BFD-like_2Fe2S-bd_dom"/>
</dbReference>
<evidence type="ECO:0000313" key="6">
    <source>
        <dbReference type="EMBL" id="AGB19451.1"/>
    </source>
</evidence>
<evidence type="ECO:0000256" key="4">
    <source>
        <dbReference type="ARBA" id="ARBA00023014"/>
    </source>
</evidence>
<keyword evidence="1" id="KW-0004">4Fe-4S</keyword>
<dbReference type="PROSITE" id="PS00198">
    <property type="entry name" value="4FE4S_FER_1"/>
    <property type="match status" value="1"/>
</dbReference>
<organism evidence="6 7">
    <name type="scientific">Thermoanaerobacterium thermosaccharolyticum M0795</name>
    <dbReference type="NCBI Taxonomy" id="698948"/>
    <lineage>
        <taxon>Bacteria</taxon>
        <taxon>Bacillati</taxon>
        <taxon>Bacillota</taxon>
        <taxon>Clostridia</taxon>
        <taxon>Thermoanaerobacterales</taxon>
        <taxon>Thermoanaerobacteraceae</taxon>
        <taxon>Thermoanaerobacterium</taxon>
    </lineage>
</organism>
<dbReference type="Gene3D" id="3.30.70.20">
    <property type="match status" value="1"/>
</dbReference>
<protein>
    <submittedName>
        <fullName evidence="6">Indolepyruvate ferredoxin oxidreductase, alpha/beta subunit</fullName>
    </submittedName>
</protein>
<name>L0IMK0_THETR</name>
<dbReference type="HOGENOM" id="CLU_113753_0_0_9"/>
<dbReference type="KEGG" id="tto:Thethe_01838"/>
<evidence type="ECO:0000259" key="5">
    <source>
        <dbReference type="PROSITE" id="PS51379"/>
    </source>
</evidence>
<sequence length="210" mass="23653">MRIVNLLAVVDKEKCTGCRTCIRVCPTLAIKLENKKAEINNEQCVGCQNCEQRCPFDAIHMQDRQPFTIGVEVKDSDYDKIEEICKKAKFNPEQIICYCTGTRAEEVAQAIIEGAKTPEEITQRTGARSGCKVECIQPILRLLKAAGIEPEPPKGGWQWYGTTVTAWEIPESIRNKYSNVGFYFDEDLELLNRIASSPTSKSKKKDSDNK</sequence>
<keyword evidence="3" id="KW-0408">Iron</keyword>
<evidence type="ECO:0000256" key="3">
    <source>
        <dbReference type="ARBA" id="ARBA00023004"/>
    </source>
</evidence>
<dbReference type="InterPro" id="IPR050572">
    <property type="entry name" value="Fe-S_Ferredoxin"/>
</dbReference>
<feature type="domain" description="4Fe-4S ferredoxin-type" evidence="5">
    <location>
        <begin position="36"/>
        <end position="64"/>
    </location>
</feature>
<dbReference type="RefSeq" id="WP_015311961.1">
    <property type="nucleotide sequence ID" value="NC_019970.1"/>
</dbReference>
<evidence type="ECO:0000256" key="1">
    <source>
        <dbReference type="ARBA" id="ARBA00022485"/>
    </source>
</evidence>
<keyword evidence="4" id="KW-0411">Iron-sulfur</keyword>
<keyword evidence="2" id="KW-0479">Metal-binding</keyword>
<dbReference type="AlphaFoldDB" id="L0IMK0"/>